<accession>A0A1G4K8Q1</accession>
<dbReference type="PROSITE" id="PS01066">
    <property type="entry name" value="UPP_SYNTHASE"/>
    <property type="match status" value="1"/>
</dbReference>
<evidence type="ECO:0000313" key="5">
    <source>
        <dbReference type="Proteomes" id="UP000191024"/>
    </source>
</evidence>
<evidence type="ECO:0000313" key="4">
    <source>
        <dbReference type="EMBL" id="SCV00413.1"/>
    </source>
</evidence>
<dbReference type="GO" id="GO:0016020">
    <property type="term" value="C:membrane"/>
    <property type="evidence" value="ECO:0007669"/>
    <property type="project" value="TreeGrafter"/>
</dbReference>
<dbReference type="PANTHER" id="PTHR10291">
    <property type="entry name" value="DEHYDRODOLICHYL DIPHOSPHATE SYNTHASE FAMILY MEMBER"/>
    <property type="match status" value="1"/>
</dbReference>
<dbReference type="Proteomes" id="UP000191024">
    <property type="component" value="Chromosome G"/>
</dbReference>
<dbReference type="STRING" id="1230905.A0A1G4K8Q1"/>
<dbReference type="SUPFAM" id="SSF64005">
    <property type="entry name" value="Undecaprenyl diphosphate synthase"/>
    <property type="match status" value="1"/>
</dbReference>
<protein>
    <recommendedName>
        <fullName evidence="3">Alkyl transferase</fullName>
        <ecNumber evidence="3">2.5.1.-</ecNumber>
    </recommendedName>
</protein>
<gene>
    <name evidence="4" type="ORF">LAMI_0G04874G</name>
</gene>
<dbReference type="EMBL" id="LT598469">
    <property type="protein sequence ID" value="SCV00413.1"/>
    <property type="molecule type" value="Genomic_DNA"/>
</dbReference>
<dbReference type="AlphaFoldDB" id="A0A1G4K8Q1"/>
<dbReference type="InterPro" id="IPR036424">
    <property type="entry name" value="UPP_synth-like_sf"/>
</dbReference>
<dbReference type="EC" id="2.5.1.-" evidence="3"/>
<dbReference type="OrthoDB" id="4173905at2759"/>
<sequence>MVESNNPDKVLAAIETEIQKTKEHVKREPPKFPNPFKRGEIKPYLRYRKTQLFKRILAIKLVHWTLASIETCLINVLKMGPLPQHVSFIMDGNRRYAKSMGLPIKRGHEAGAVTLLELLSACKKLGIQVISAYAFSIENFNRPQEEVDTLTRLLAEKLDEVARRAQDHKNELYGLRLRVVGERSLISKHLDDKITRVERMTEEGQEMTLYICFPYTSRNDIYHAIYNSAEKCKYFDESTSDITAASLTKEMFFNEYSDKCDLLIRTSGHTRLSDYMLWQVHQDGVIEFSNTLWPDFSFLEFFIILLRWSFFTTMVRAVRNQLSVRRHVFHFAKSHFFPTKKNYANLDTLPDPPQAISVIERS</sequence>
<dbReference type="CDD" id="cd00475">
    <property type="entry name" value="Cis_IPPS"/>
    <property type="match status" value="1"/>
</dbReference>
<keyword evidence="1 3" id="KW-0808">Transferase</keyword>
<comment type="similarity">
    <text evidence="3">Belongs to the UPP synthase family.</text>
</comment>
<name>A0A1G4K8Q1_9SACH</name>
<dbReference type="NCBIfam" id="TIGR00055">
    <property type="entry name" value="uppS"/>
    <property type="match status" value="1"/>
</dbReference>
<dbReference type="PANTHER" id="PTHR10291:SF2">
    <property type="entry name" value="DEHYDRODOLICHYL DIPHOSPHATE SYNTHASE COMPLEX SUBUNIT SRT1"/>
    <property type="match status" value="1"/>
</dbReference>
<dbReference type="HAMAP" id="MF_01139">
    <property type="entry name" value="ISPT"/>
    <property type="match status" value="1"/>
</dbReference>
<keyword evidence="2" id="KW-0460">Magnesium</keyword>
<evidence type="ECO:0000256" key="1">
    <source>
        <dbReference type="ARBA" id="ARBA00022679"/>
    </source>
</evidence>
<dbReference type="InterPro" id="IPR001441">
    <property type="entry name" value="UPP_synth-like"/>
</dbReference>
<dbReference type="GO" id="GO:0005811">
    <property type="term" value="C:lipid droplet"/>
    <property type="evidence" value="ECO:0007669"/>
    <property type="project" value="TreeGrafter"/>
</dbReference>
<organism evidence="4 5">
    <name type="scientific">Lachancea mirantina</name>
    <dbReference type="NCBI Taxonomy" id="1230905"/>
    <lineage>
        <taxon>Eukaryota</taxon>
        <taxon>Fungi</taxon>
        <taxon>Dikarya</taxon>
        <taxon>Ascomycota</taxon>
        <taxon>Saccharomycotina</taxon>
        <taxon>Saccharomycetes</taxon>
        <taxon>Saccharomycetales</taxon>
        <taxon>Saccharomycetaceae</taxon>
        <taxon>Lachancea</taxon>
    </lineage>
</organism>
<dbReference type="GO" id="GO:0045547">
    <property type="term" value="F:ditrans,polycis-polyprenyl diphosphate synthase [(2E,6E)-farnesyl diphosphate specific] activity"/>
    <property type="evidence" value="ECO:0007669"/>
    <property type="project" value="TreeGrafter"/>
</dbReference>
<dbReference type="Gene3D" id="3.40.1180.10">
    <property type="entry name" value="Decaprenyl diphosphate synthase-like"/>
    <property type="match status" value="1"/>
</dbReference>
<reference evidence="4 5" key="1">
    <citation type="submission" date="2016-03" db="EMBL/GenBank/DDBJ databases">
        <authorList>
            <person name="Devillers H."/>
        </authorList>
    </citation>
    <scope>NUCLEOTIDE SEQUENCE [LARGE SCALE GENOMIC DNA]</scope>
    <source>
        <strain evidence="4">CBS 11717</strain>
    </source>
</reference>
<keyword evidence="5" id="KW-1185">Reference proteome</keyword>
<dbReference type="Pfam" id="PF01255">
    <property type="entry name" value="Prenyltransf"/>
    <property type="match status" value="1"/>
</dbReference>
<dbReference type="GO" id="GO:0005783">
    <property type="term" value="C:endoplasmic reticulum"/>
    <property type="evidence" value="ECO:0007669"/>
    <property type="project" value="TreeGrafter"/>
</dbReference>
<dbReference type="GO" id="GO:0016094">
    <property type="term" value="P:polyprenol biosynthetic process"/>
    <property type="evidence" value="ECO:0007669"/>
    <property type="project" value="TreeGrafter"/>
</dbReference>
<dbReference type="InterPro" id="IPR018520">
    <property type="entry name" value="UPP_synth-like_CS"/>
</dbReference>
<evidence type="ECO:0000256" key="3">
    <source>
        <dbReference type="RuleBase" id="RU363018"/>
    </source>
</evidence>
<evidence type="ECO:0000256" key="2">
    <source>
        <dbReference type="ARBA" id="ARBA00022842"/>
    </source>
</evidence>
<dbReference type="GO" id="GO:1904423">
    <property type="term" value="C:dehydrodolichyl diphosphate synthase complex"/>
    <property type="evidence" value="ECO:0007669"/>
    <property type="project" value="TreeGrafter"/>
</dbReference>
<dbReference type="FunFam" id="3.40.1180.10:FF:000005">
    <property type="entry name" value="Alkyl transferase"/>
    <property type="match status" value="1"/>
</dbReference>
<proteinExistence type="inferred from homology"/>